<evidence type="ECO:0000259" key="2">
    <source>
        <dbReference type="Pfam" id="PF01298"/>
    </source>
</evidence>
<protein>
    <submittedName>
        <fullName evidence="3">Transferrin binding protein-like solute binding protein</fullName>
    </submittedName>
</protein>
<sequence length="82" mass="8946">MYSKSGSAGAESPSNSESGTRSLFDVDFVNKKINGKLIANDGVEERPMLTLEGNLKGMVLQAQPKRAILVLILIRKVRMVAR</sequence>
<evidence type="ECO:0000256" key="1">
    <source>
        <dbReference type="SAM" id="MobiDB-lite"/>
    </source>
</evidence>
<dbReference type="Gene3D" id="2.40.160.90">
    <property type="match status" value="1"/>
</dbReference>
<dbReference type="InterPro" id="IPR001677">
    <property type="entry name" value="TbpB_B_D"/>
</dbReference>
<name>A0A378N8C1_MANHA</name>
<reference evidence="3 4" key="1">
    <citation type="submission" date="2018-06" db="EMBL/GenBank/DDBJ databases">
        <authorList>
            <consortium name="Pathogen Informatics"/>
            <person name="Doyle S."/>
        </authorList>
    </citation>
    <scope>NUCLEOTIDE SEQUENCE [LARGE SCALE GENOMIC DNA]</scope>
    <source>
        <strain evidence="3 4">NCTC10638</strain>
    </source>
</reference>
<gene>
    <name evidence="3" type="ORF">NCTC10638_03880</name>
</gene>
<dbReference type="AlphaFoldDB" id="A0A378N8C1"/>
<proteinExistence type="predicted"/>
<accession>A0A378N8C1</accession>
<dbReference type="Pfam" id="PF01298">
    <property type="entry name" value="TbpB_B_D"/>
    <property type="match status" value="1"/>
</dbReference>
<feature type="domain" description="Transferrin-binding protein B C-lobe/N-lobe beta-barrel" evidence="2">
    <location>
        <begin position="8"/>
        <end position="65"/>
    </location>
</feature>
<feature type="region of interest" description="Disordered" evidence="1">
    <location>
        <begin position="1"/>
        <end position="21"/>
    </location>
</feature>
<evidence type="ECO:0000313" key="3">
    <source>
        <dbReference type="EMBL" id="STY64691.1"/>
    </source>
</evidence>
<dbReference type="Proteomes" id="UP000254802">
    <property type="component" value="Unassembled WGS sequence"/>
</dbReference>
<organism evidence="3 4">
    <name type="scientific">Mannheimia haemolytica</name>
    <name type="common">Pasteurella haemolytica</name>
    <dbReference type="NCBI Taxonomy" id="75985"/>
    <lineage>
        <taxon>Bacteria</taxon>
        <taxon>Pseudomonadati</taxon>
        <taxon>Pseudomonadota</taxon>
        <taxon>Gammaproteobacteria</taxon>
        <taxon>Pasteurellales</taxon>
        <taxon>Pasteurellaceae</taxon>
        <taxon>Mannheimia</taxon>
    </lineage>
</organism>
<dbReference type="EMBL" id="UGPN01000002">
    <property type="protein sequence ID" value="STY64691.1"/>
    <property type="molecule type" value="Genomic_DNA"/>
</dbReference>
<evidence type="ECO:0000313" key="4">
    <source>
        <dbReference type="Proteomes" id="UP000254802"/>
    </source>
</evidence>